<proteinExistence type="predicted"/>
<organism evidence="1">
    <name type="scientific">marine metagenome</name>
    <dbReference type="NCBI Taxonomy" id="408172"/>
    <lineage>
        <taxon>unclassified sequences</taxon>
        <taxon>metagenomes</taxon>
        <taxon>ecological metagenomes</taxon>
    </lineage>
</organism>
<evidence type="ECO:0000313" key="1">
    <source>
        <dbReference type="EMBL" id="SVB79274.1"/>
    </source>
</evidence>
<dbReference type="EMBL" id="UINC01057760">
    <property type="protein sequence ID" value="SVB79274.1"/>
    <property type="molecule type" value="Genomic_DNA"/>
</dbReference>
<reference evidence="1" key="1">
    <citation type="submission" date="2018-05" db="EMBL/GenBank/DDBJ databases">
        <authorList>
            <person name="Lanie J.A."/>
            <person name="Ng W.-L."/>
            <person name="Kazmierczak K.M."/>
            <person name="Andrzejewski T.M."/>
            <person name="Davidsen T.M."/>
            <person name="Wayne K.J."/>
            <person name="Tettelin H."/>
            <person name="Glass J.I."/>
            <person name="Rusch D."/>
            <person name="Podicherti R."/>
            <person name="Tsui H.-C.T."/>
            <person name="Winkler M.E."/>
        </authorList>
    </citation>
    <scope>NUCLEOTIDE SEQUENCE</scope>
</reference>
<sequence>MSEDSQPLTDITRKLRVEQTVRDFLEILDNNELDLEEGLIAWNMLGFTIFQDLHPDESHEQTHQRMMDFSKQLFGTRGRS</sequence>
<gene>
    <name evidence="1" type="ORF">METZ01_LOCUS232128</name>
</gene>
<name>A0A382GWK1_9ZZZZ</name>
<protein>
    <submittedName>
        <fullName evidence="1">Uncharacterized protein</fullName>
    </submittedName>
</protein>
<accession>A0A382GWK1</accession>
<dbReference type="AlphaFoldDB" id="A0A382GWK1"/>